<comment type="caution">
    <text evidence="3">The sequence shown here is derived from an EMBL/GenBank/DDBJ whole genome shotgun (WGS) entry which is preliminary data.</text>
</comment>
<sequence length="158" mass="16227">MKRSRRLAAAMAAAATVTAIGASGAVAQALPLVGNESPQHVRTGPKPPDPRPTMPPETPRGCHDLDSVVVGTNRYLSVVCNGQVYVLTVNVSTEQADPSGWRLVAGLNNVVDAELTAEGPGTVRISALTAVRTVVEVGCIAGLPLGTCTAPTTLPRLP</sequence>
<gene>
    <name evidence="3" type="ORF">GCM10010508_46450</name>
</gene>
<reference evidence="3" key="1">
    <citation type="journal article" date="2014" name="Int. J. Syst. Evol. Microbiol.">
        <title>Complete genome sequence of Corynebacterium casei LMG S-19264T (=DSM 44701T), isolated from a smear-ripened cheese.</title>
        <authorList>
            <consortium name="US DOE Joint Genome Institute (JGI-PGF)"/>
            <person name="Walter F."/>
            <person name="Albersmeier A."/>
            <person name="Kalinowski J."/>
            <person name="Ruckert C."/>
        </authorList>
    </citation>
    <scope>NUCLEOTIDE SEQUENCE</scope>
    <source>
        <strain evidence="3">JCM 4654</strain>
    </source>
</reference>
<feature type="signal peptide" evidence="2">
    <location>
        <begin position="1"/>
        <end position="27"/>
    </location>
</feature>
<organism evidence="3 4">
    <name type="scientific">Streptomyces naganishii JCM 4654</name>
    <dbReference type="NCBI Taxonomy" id="1306179"/>
    <lineage>
        <taxon>Bacteria</taxon>
        <taxon>Bacillati</taxon>
        <taxon>Actinomycetota</taxon>
        <taxon>Actinomycetes</taxon>
        <taxon>Kitasatosporales</taxon>
        <taxon>Streptomycetaceae</taxon>
        <taxon>Streptomyces</taxon>
    </lineage>
</organism>
<dbReference type="Proteomes" id="UP000608955">
    <property type="component" value="Unassembled WGS sequence"/>
</dbReference>
<dbReference type="AlphaFoldDB" id="A0A918Y7B8"/>
<feature type="compositionally biased region" description="Pro residues" evidence="1">
    <location>
        <begin position="45"/>
        <end position="58"/>
    </location>
</feature>
<keyword evidence="2" id="KW-0732">Signal</keyword>
<feature type="chain" id="PRO_5038451439" description="Secreted protein" evidence="2">
    <location>
        <begin position="28"/>
        <end position="158"/>
    </location>
</feature>
<evidence type="ECO:0000256" key="2">
    <source>
        <dbReference type="SAM" id="SignalP"/>
    </source>
</evidence>
<keyword evidence="4" id="KW-1185">Reference proteome</keyword>
<evidence type="ECO:0008006" key="5">
    <source>
        <dbReference type="Google" id="ProtNLM"/>
    </source>
</evidence>
<protein>
    <recommendedName>
        <fullName evidence="5">Secreted protein</fullName>
    </recommendedName>
</protein>
<name>A0A918Y7B8_9ACTN</name>
<proteinExistence type="predicted"/>
<reference evidence="3" key="2">
    <citation type="submission" date="2020-09" db="EMBL/GenBank/DDBJ databases">
        <authorList>
            <person name="Sun Q."/>
            <person name="Ohkuma M."/>
        </authorList>
    </citation>
    <scope>NUCLEOTIDE SEQUENCE</scope>
    <source>
        <strain evidence="3">JCM 4654</strain>
    </source>
</reference>
<evidence type="ECO:0000313" key="4">
    <source>
        <dbReference type="Proteomes" id="UP000608955"/>
    </source>
</evidence>
<feature type="region of interest" description="Disordered" evidence="1">
    <location>
        <begin position="33"/>
        <end position="59"/>
    </location>
</feature>
<evidence type="ECO:0000256" key="1">
    <source>
        <dbReference type="SAM" id="MobiDB-lite"/>
    </source>
</evidence>
<evidence type="ECO:0000313" key="3">
    <source>
        <dbReference type="EMBL" id="GHD92677.1"/>
    </source>
</evidence>
<dbReference type="EMBL" id="BMVF01000013">
    <property type="protein sequence ID" value="GHD92677.1"/>
    <property type="molecule type" value="Genomic_DNA"/>
</dbReference>
<accession>A0A918Y7B8</accession>